<evidence type="ECO:0000313" key="2">
    <source>
        <dbReference type="Proteomes" id="UP000008022"/>
    </source>
</evidence>
<dbReference type="Proteomes" id="UP000008022">
    <property type="component" value="Unassembled WGS sequence"/>
</dbReference>
<protein>
    <submittedName>
        <fullName evidence="1">Uncharacterized protein</fullName>
    </submittedName>
</protein>
<evidence type="ECO:0000313" key="1">
    <source>
        <dbReference type="EnsemblPlants" id="ORUFI07G10590.1"/>
    </source>
</evidence>
<proteinExistence type="predicted"/>
<name>A0A0E0Q6R5_ORYRU</name>
<sequence length="106" mass="11687">MAVAEQELGLGGGGVVQQFRGGSPATGRRKLRFTEAVVPCARSSIWKATMTINLGPTRFQHLILHLLSDYFNGAGMLRYFSSDIAKATPCNIFWCKSIQSYHSNYS</sequence>
<reference evidence="2" key="1">
    <citation type="submission" date="2013-06" db="EMBL/GenBank/DDBJ databases">
        <authorList>
            <person name="Zhao Q."/>
        </authorList>
    </citation>
    <scope>NUCLEOTIDE SEQUENCE</scope>
    <source>
        <strain evidence="2">cv. W1943</strain>
    </source>
</reference>
<organism evidence="1 2">
    <name type="scientific">Oryza rufipogon</name>
    <name type="common">Brownbeard rice</name>
    <name type="synonym">Asian wild rice</name>
    <dbReference type="NCBI Taxonomy" id="4529"/>
    <lineage>
        <taxon>Eukaryota</taxon>
        <taxon>Viridiplantae</taxon>
        <taxon>Streptophyta</taxon>
        <taxon>Embryophyta</taxon>
        <taxon>Tracheophyta</taxon>
        <taxon>Spermatophyta</taxon>
        <taxon>Magnoliopsida</taxon>
        <taxon>Liliopsida</taxon>
        <taxon>Poales</taxon>
        <taxon>Poaceae</taxon>
        <taxon>BOP clade</taxon>
        <taxon>Oryzoideae</taxon>
        <taxon>Oryzeae</taxon>
        <taxon>Oryzinae</taxon>
        <taxon>Oryza</taxon>
    </lineage>
</organism>
<reference evidence="1" key="2">
    <citation type="submission" date="2015-06" db="UniProtKB">
        <authorList>
            <consortium name="EnsemblPlants"/>
        </authorList>
    </citation>
    <scope>IDENTIFICATION</scope>
</reference>
<accession>A0A0E0Q6R5</accession>
<dbReference type="Gramene" id="ORUFI07G10590.1">
    <property type="protein sequence ID" value="ORUFI07G10590.1"/>
    <property type="gene ID" value="ORUFI07G10590"/>
</dbReference>
<dbReference type="HOGENOM" id="CLU_2227601_0_0_1"/>
<dbReference type="EnsemblPlants" id="ORUFI07G10590.1">
    <property type="protein sequence ID" value="ORUFI07G10590.1"/>
    <property type="gene ID" value="ORUFI07G10590"/>
</dbReference>
<dbReference type="AlphaFoldDB" id="A0A0E0Q6R5"/>
<keyword evidence="2" id="KW-1185">Reference proteome</keyword>